<name>A0A7Y9S8H6_9MICC</name>
<dbReference type="InterPro" id="IPR005325">
    <property type="entry name" value="DUF308_memb"/>
</dbReference>
<proteinExistence type="predicted"/>
<dbReference type="RefSeq" id="WP_179389706.1">
    <property type="nucleotide sequence ID" value="NZ_JACBYQ010000002.1"/>
</dbReference>
<gene>
    <name evidence="2" type="ORF">FHU41_002241</name>
</gene>
<dbReference type="Pfam" id="PF03729">
    <property type="entry name" value="DUF308"/>
    <property type="match status" value="1"/>
</dbReference>
<evidence type="ECO:0000313" key="2">
    <source>
        <dbReference type="EMBL" id="NYE95991.1"/>
    </source>
</evidence>
<evidence type="ECO:0000256" key="1">
    <source>
        <dbReference type="SAM" id="Phobius"/>
    </source>
</evidence>
<comment type="caution">
    <text evidence="2">The sequence shown here is derived from an EMBL/GenBank/DDBJ whole genome shotgun (WGS) entry which is preliminary data.</text>
</comment>
<keyword evidence="3" id="KW-1185">Reference proteome</keyword>
<feature type="transmembrane region" description="Helical" evidence="1">
    <location>
        <begin position="20"/>
        <end position="39"/>
    </location>
</feature>
<sequence>MSSIQGGKPTAEPDLWKPVLSRALIALAFGLLTVFWPDITPLSRAIATGLYLVVSGATVIFLLLSIRRGLATAVGMLWLEASLFLLGGILAMIFQDAVLFAVVTGLTLLLTGLLEVYLGFRYRSRTVLGRDWLITGGVAALAAVLLFPLAGTSLRAPVGVLGGSAVIIGVVAVLAALSYRHDGGRAAVSGEKQALPGVE</sequence>
<evidence type="ECO:0000313" key="3">
    <source>
        <dbReference type="Proteomes" id="UP000521748"/>
    </source>
</evidence>
<dbReference type="Proteomes" id="UP000521748">
    <property type="component" value="Unassembled WGS sequence"/>
</dbReference>
<organism evidence="2 3">
    <name type="scientific">Psychromicrobium silvestre</name>
    <dbReference type="NCBI Taxonomy" id="1645614"/>
    <lineage>
        <taxon>Bacteria</taxon>
        <taxon>Bacillati</taxon>
        <taxon>Actinomycetota</taxon>
        <taxon>Actinomycetes</taxon>
        <taxon>Micrococcales</taxon>
        <taxon>Micrococcaceae</taxon>
        <taxon>Psychromicrobium</taxon>
    </lineage>
</organism>
<reference evidence="2 3" key="1">
    <citation type="submission" date="2020-07" db="EMBL/GenBank/DDBJ databases">
        <title>Sequencing the genomes of 1000 actinobacteria strains.</title>
        <authorList>
            <person name="Klenk H.-P."/>
        </authorList>
    </citation>
    <scope>NUCLEOTIDE SEQUENCE [LARGE SCALE GENOMIC DNA]</scope>
    <source>
        <strain evidence="2 3">DSM 102047</strain>
    </source>
</reference>
<dbReference type="AlphaFoldDB" id="A0A7Y9S8H6"/>
<dbReference type="EMBL" id="JACBYQ010000002">
    <property type="protein sequence ID" value="NYE95991.1"/>
    <property type="molecule type" value="Genomic_DNA"/>
</dbReference>
<feature type="transmembrane region" description="Helical" evidence="1">
    <location>
        <begin position="156"/>
        <end position="177"/>
    </location>
</feature>
<feature type="transmembrane region" description="Helical" evidence="1">
    <location>
        <begin position="100"/>
        <end position="120"/>
    </location>
</feature>
<keyword evidence="1" id="KW-0812">Transmembrane</keyword>
<keyword evidence="1" id="KW-1133">Transmembrane helix</keyword>
<feature type="transmembrane region" description="Helical" evidence="1">
    <location>
        <begin position="45"/>
        <end position="64"/>
    </location>
</feature>
<protein>
    <submittedName>
        <fullName evidence="2">Uncharacterized membrane protein HdeD (DUF308 family)</fullName>
    </submittedName>
</protein>
<accession>A0A7Y9S8H6</accession>
<feature type="transmembrane region" description="Helical" evidence="1">
    <location>
        <begin position="132"/>
        <end position="150"/>
    </location>
</feature>
<feature type="transmembrane region" description="Helical" evidence="1">
    <location>
        <begin position="76"/>
        <end position="94"/>
    </location>
</feature>
<keyword evidence="1" id="KW-0472">Membrane</keyword>